<keyword evidence="1" id="KW-1133">Transmembrane helix</keyword>
<feature type="transmembrane region" description="Helical" evidence="1">
    <location>
        <begin position="59"/>
        <end position="80"/>
    </location>
</feature>
<reference evidence="2" key="1">
    <citation type="submission" date="2020-09" db="EMBL/GenBank/DDBJ databases">
        <title>Genome-Enabled Discovery of Anthraquinone Biosynthesis in Senna tora.</title>
        <authorList>
            <person name="Kang S.-H."/>
            <person name="Pandey R.P."/>
            <person name="Lee C.-M."/>
            <person name="Sim J.-S."/>
            <person name="Jeong J.-T."/>
            <person name="Choi B.-S."/>
            <person name="Jung M."/>
            <person name="Ginzburg D."/>
            <person name="Zhao K."/>
            <person name="Won S.Y."/>
            <person name="Oh T.-J."/>
            <person name="Yu Y."/>
            <person name="Kim N.-H."/>
            <person name="Lee O.R."/>
            <person name="Lee T.-H."/>
            <person name="Bashyal P."/>
            <person name="Kim T.-S."/>
            <person name="Lee W.-H."/>
            <person name="Kawkins C."/>
            <person name="Kim C.-K."/>
            <person name="Kim J.S."/>
            <person name="Ahn B.O."/>
            <person name="Rhee S.Y."/>
            <person name="Sohng J.K."/>
        </authorList>
    </citation>
    <scope>NUCLEOTIDE SEQUENCE</scope>
    <source>
        <tissue evidence="2">Leaf</tissue>
    </source>
</reference>
<evidence type="ECO:0000313" key="2">
    <source>
        <dbReference type="EMBL" id="KAF7834499.1"/>
    </source>
</evidence>
<dbReference type="Proteomes" id="UP000634136">
    <property type="component" value="Unassembled WGS sequence"/>
</dbReference>
<evidence type="ECO:0000313" key="3">
    <source>
        <dbReference type="Proteomes" id="UP000634136"/>
    </source>
</evidence>
<keyword evidence="1" id="KW-0812">Transmembrane</keyword>
<feature type="transmembrane region" description="Helical" evidence="1">
    <location>
        <begin position="140"/>
        <end position="159"/>
    </location>
</feature>
<evidence type="ECO:0000256" key="1">
    <source>
        <dbReference type="SAM" id="Phobius"/>
    </source>
</evidence>
<gene>
    <name evidence="2" type="ORF">G2W53_009358</name>
</gene>
<keyword evidence="3" id="KW-1185">Reference proteome</keyword>
<dbReference type="AlphaFoldDB" id="A0A834WYA9"/>
<proteinExistence type="predicted"/>
<protein>
    <submittedName>
        <fullName evidence="2">Uncharacterized protein</fullName>
    </submittedName>
</protein>
<organism evidence="2 3">
    <name type="scientific">Senna tora</name>
    <dbReference type="NCBI Taxonomy" id="362788"/>
    <lineage>
        <taxon>Eukaryota</taxon>
        <taxon>Viridiplantae</taxon>
        <taxon>Streptophyta</taxon>
        <taxon>Embryophyta</taxon>
        <taxon>Tracheophyta</taxon>
        <taxon>Spermatophyta</taxon>
        <taxon>Magnoliopsida</taxon>
        <taxon>eudicotyledons</taxon>
        <taxon>Gunneridae</taxon>
        <taxon>Pentapetalae</taxon>
        <taxon>rosids</taxon>
        <taxon>fabids</taxon>
        <taxon>Fabales</taxon>
        <taxon>Fabaceae</taxon>
        <taxon>Caesalpinioideae</taxon>
        <taxon>Cassia clade</taxon>
        <taxon>Senna</taxon>
    </lineage>
</organism>
<sequence>MLLSWLVQISMWEPSSQKLAPPPSRKLAKIKQQFYRYNSSTTIASSFLRSTKVEAFKPWTLILGLLLITLLFKLLLFSLLHRIMAPLVRPPRRPPKMFFHVFSSHSHPPQHFRYLENTQAFLTNTQPSPSMASRKTPTKLSSVTFSLASFLFSFCAISSCSTSVVVVTETPTASGSVEMFAGSKFWPAPWSISSIIASKSDSFIATTIFASGVVAT</sequence>
<accession>A0A834WYA9</accession>
<comment type="caution">
    <text evidence="2">The sequence shown here is derived from an EMBL/GenBank/DDBJ whole genome shotgun (WGS) entry which is preliminary data.</text>
</comment>
<name>A0A834WYA9_9FABA</name>
<dbReference type="EMBL" id="JAAIUW010000004">
    <property type="protein sequence ID" value="KAF7834499.1"/>
    <property type="molecule type" value="Genomic_DNA"/>
</dbReference>
<keyword evidence="1" id="KW-0472">Membrane</keyword>